<name>A0ABP5YD95_9ACTN</name>
<evidence type="ECO:0000313" key="3">
    <source>
        <dbReference type="Proteomes" id="UP001501721"/>
    </source>
</evidence>
<protein>
    <submittedName>
        <fullName evidence="2">Uncharacterized protein</fullName>
    </submittedName>
</protein>
<reference evidence="3" key="1">
    <citation type="journal article" date="2019" name="Int. J. Syst. Evol. Microbiol.">
        <title>The Global Catalogue of Microorganisms (GCM) 10K type strain sequencing project: providing services to taxonomists for standard genome sequencing and annotation.</title>
        <authorList>
            <consortium name="The Broad Institute Genomics Platform"/>
            <consortium name="The Broad Institute Genome Sequencing Center for Infectious Disease"/>
            <person name="Wu L."/>
            <person name="Ma J."/>
        </authorList>
    </citation>
    <scope>NUCLEOTIDE SEQUENCE [LARGE SCALE GENOMIC DNA]</scope>
    <source>
        <strain evidence="3">JCM 6923</strain>
    </source>
</reference>
<accession>A0ABP5YD95</accession>
<sequence>MLGTRPDRSLDIQHHRSKRPWPSLVPLFRVRDISHRTCLNYPVKSSHGSQTLGMANQLGQTLAAHPGPELTDSPQQGLRVHRTAISQQLGQPVNHRIRHPASP</sequence>
<feature type="region of interest" description="Disordered" evidence="1">
    <location>
        <begin position="43"/>
        <end position="75"/>
    </location>
</feature>
<proteinExistence type="predicted"/>
<comment type="caution">
    <text evidence="2">The sequence shown here is derived from an EMBL/GenBank/DDBJ whole genome shotgun (WGS) entry which is preliminary data.</text>
</comment>
<evidence type="ECO:0000256" key="1">
    <source>
        <dbReference type="SAM" id="MobiDB-lite"/>
    </source>
</evidence>
<dbReference type="Proteomes" id="UP001501721">
    <property type="component" value="Unassembled WGS sequence"/>
</dbReference>
<feature type="compositionally biased region" description="Polar residues" evidence="1">
    <location>
        <begin position="46"/>
        <end position="60"/>
    </location>
</feature>
<organism evidence="2 3">
    <name type="scientific">Streptomyces graminearus</name>
    <dbReference type="NCBI Taxonomy" id="284030"/>
    <lineage>
        <taxon>Bacteria</taxon>
        <taxon>Bacillati</taxon>
        <taxon>Actinomycetota</taxon>
        <taxon>Actinomycetes</taxon>
        <taxon>Kitasatosporales</taxon>
        <taxon>Streptomycetaceae</taxon>
        <taxon>Streptomyces</taxon>
    </lineage>
</organism>
<evidence type="ECO:0000313" key="2">
    <source>
        <dbReference type="EMBL" id="GAA2479215.1"/>
    </source>
</evidence>
<dbReference type="EMBL" id="BAAATL010000010">
    <property type="protein sequence ID" value="GAA2479215.1"/>
    <property type="molecule type" value="Genomic_DNA"/>
</dbReference>
<keyword evidence="3" id="KW-1185">Reference proteome</keyword>
<gene>
    <name evidence="2" type="ORF">GCM10010422_24320</name>
</gene>